<dbReference type="Proteomes" id="UP000267250">
    <property type="component" value="Chromosome"/>
</dbReference>
<dbReference type="PANTHER" id="PTHR48108:SF32">
    <property type="entry name" value="TRANSCRIPTIONAL REPRESSOR CCPN"/>
    <property type="match status" value="1"/>
</dbReference>
<sequence>MKLTERQKEIIEIVKQNEPITSQEIAERLGLTRAALRPDLSILTMAKILDAKPRVGYYFVKEPGAVGKLEKLLEMKIEDLQSHPVVVQESSSVYNAIVTLFLEDVGTLFVSDKEGYLVGVVSRKDLLKVTIGEADIQKLPVSVVMSRMPNIIVTKPEETFYTALRKLVDYKVDALPVVVEEEVNGQTRLKVVGRFSKTTLANVLASHLSEL</sequence>
<protein>
    <submittedName>
        <fullName evidence="4">Transcriptional regulator</fullName>
    </submittedName>
</protein>
<dbReference type="Pfam" id="PF00571">
    <property type="entry name" value="CBS"/>
    <property type="match status" value="2"/>
</dbReference>
<dbReference type="PANTHER" id="PTHR48108">
    <property type="entry name" value="CBS DOMAIN-CONTAINING PROTEIN CBSX2, CHLOROPLASTIC"/>
    <property type="match status" value="1"/>
</dbReference>
<name>A0A3Q9HQH3_9FIRM</name>
<evidence type="ECO:0000313" key="5">
    <source>
        <dbReference type="Proteomes" id="UP000267250"/>
    </source>
</evidence>
<dbReference type="Gene3D" id="1.10.10.10">
    <property type="entry name" value="Winged helix-like DNA-binding domain superfamily/Winged helix DNA-binding domain"/>
    <property type="match status" value="1"/>
</dbReference>
<keyword evidence="5" id="KW-1185">Reference proteome</keyword>
<dbReference type="InterPro" id="IPR013196">
    <property type="entry name" value="HTH_11"/>
</dbReference>
<dbReference type="SUPFAM" id="SSF54631">
    <property type="entry name" value="CBS-domain pair"/>
    <property type="match status" value="1"/>
</dbReference>
<dbReference type="SUPFAM" id="SSF46785">
    <property type="entry name" value="Winged helix' DNA-binding domain"/>
    <property type="match status" value="1"/>
</dbReference>
<dbReference type="Gene3D" id="3.10.580.10">
    <property type="entry name" value="CBS-domain"/>
    <property type="match status" value="1"/>
</dbReference>
<evidence type="ECO:0000259" key="3">
    <source>
        <dbReference type="PROSITE" id="PS51371"/>
    </source>
</evidence>
<dbReference type="InterPro" id="IPR036390">
    <property type="entry name" value="WH_DNA-bd_sf"/>
</dbReference>
<dbReference type="AlphaFoldDB" id="A0A3Q9HQH3"/>
<feature type="domain" description="CBS" evidence="3">
    <location>
        <begin position="80"/>
        <end position="136"/>
    </location>
</feature>
<dbReference type="InterPro" id="IPR036388">
    <property type="entry name" value="WH-like_DNA-bd_sf"/>
</dbReference>
<dbReference type="InterPro" id="IPR046342">
    <property type="entry name" value="CBS_dom_sf"/>
</dbReference>
<dbReference type="RefSeq" id="WP_127016477.1">
    <property type="nucleotide sequence ID" value="NZ_CP016379.1"/>
</dbReference>
<keyword evidence="2" id="KW-0129">CBS domain</keyword>
<evidence type="ECO:0000256" key="1">
    <source>
        <dbReference type="ARBA" id="ARBA00022737"/>
    </source>
</evidence>
<dbReference type="SMART" id="SM00116">
    <property type="entry name" value="CBS"/>
    <property type="match status" value="2"/>
</dbReference>
<reference evidence="4 5" key="1">
    <citation type="submission" date="2016-07" db="EMBL/GenBank/DDBJ databases">
        <title>Genome and transcriptome analysis of iron-reducing fermentative bacteria Anoxybacter fermentans.</title>
        <authorList>
            <person name="Zeng X."/>
            <person name="Shao Z."/>
        </authorList>
    </citation>
    <scope>NUCLEOTIDE SEQUENCE [LARGE SCALE GENOMIC DNA]</scope>
    <source>
        <strain evidence="4 5">DY22613</strain>
    </source>
</reference>
<gene>
    <name evidence="4" type="ORF">BBF96_06950</name>
</gene>
<dbReference type="PIRSF" id="PIRSF026546">
    <property type="entry name" value="UCP026546_CBS_YqzB"/>
    <property type="match status" value="1"/>
</dbReference>
<accession>A0A3Q9HQH3</accession>
<organism evidence="4 5">
    <name type="scientific">Anoxybacter fermentans</name>
    <dbReference type="NCBI Taxonomy" id="1323375"/>
    <lineage>
        <taxon>Bacteria</taxon>
        <taxon>Bacillati</taxon>
        <taxon>Bacillota</taxon>
        <taxon>Clostridia</taxon>
        <taxon>Halanaerobiales</taxon>
        <taxon>Anoxybacter</taxon>
    </lineage>
</organism>
<keyword evidence="1" id="KW-0677">Repeat</keyword>
<evidence type="ECO:0000313" key="4">
    <source>
        <dbReference type="EMBL" id="AZR73143.1"/>
    </source>
</evidence>
<dbReference type="EMBL" id="CP016379">
    <property type="protein sequence ID" value="AZR73143.1"/>
    <property type="molecule type" value="Genomic_DNA"/>
</dbReference>
<dbReference type="OrthoDB" id="9793615at2"/>
<dbReference type="KEGG" id="aft:BBF96_06950"/>
<dbReference type="InterPro" id="IPR016842">
    <property type="entry name" value="UCP026546_HTH-CBS"/>
</dbReference>
<dbReference type="Pfam" id="PF08279">
    <property type="entry name" value="HTH_11"/>
    <property type="match status" value="1"/>
</dbReference>
<dbReference type="CDD" id="cd04617">
    <property type="entry name" value="CBS_pair_CcpN"/>
    <property type="match status" value="1"/>
</dbReference>
<dbReference type="InterPro" id="IPR051462">
    <property type="entry name" value="CBS_domain-containing"/>
</dbReference>
<dbReference type="InterPro" id="IPR000644">
    <property type="entry name" value="CBS_dom"/>
</dbReference>
<proteinExistence type="predicted"/>
<evidence type="ECO:0000256" key="2">
    <source>
        <dbReference type="PROSITE-ProRule" id="PRU00703"/>
    </source>
</evidence>
<dbReference type="PROSITE" id="PS51371">
    <property type="entry name" value="CBS"/>
    <property type="match status" value="2"/>
</dbReference>
<feature type="domain" description="CBS" evidence="3">
    <location>
        <begin position="145"/>
        <end position="210"/>
    </location>
</feature>